<gene>
    <name evidence="2" type="ORF">HO133_006911</name>
</gene>
<keyword evidence="1" id="KW-0732">Signal</keyword>
<dbReference type="GeneID" id="59335311"/>
<feature type="chain" id="PRO_5034558451" evidence="1">
    <location>
        <begin position="21"/>
        <end position="198"/>
    </location>
</feature>
<dbReference type="GO" id="GO:0051536">
    <property type="term" value="F:iron-sulfur cluster binding"/>
    <property type="evidence" value="ECO:0007669"/>
    <property type="project" value="InterPro"/>
</dbReference>
<evidence type="ECO:0000256" key="1">
    <source>
        <dbReference type="SAM" id="SignalP"/>
    </source>
</evidence>
<name>A0A8H6C6A3_9LECA</name>
<evidence type="ECO:0000313" key="3">
    <source>
        <dbReference type="Proteomes" id="UP000593566"/>
    </source>
</evidence>
<keyword evidence="3" id="KW-1185">Reference proteome</keyword>
<dbReference type="GO" id="GO:0009055">
    <property type="term" value="F:electron transfer activity"/>
    <property type="evidence" value="ECO:0007669"/>
    <property type="project" value="InterPro"/>
</dbReference>
<dbReference type="AlphaFoldDB" id="A0A8H6C6A3"/>
<comment type="caution">
    <text evidence="2">The sequence shown here is derived from an EMBL/GenBank/DDBJ whole genome shotgun (WGS) entry which is preliminary data.</text>
</comment>
<proteinExistence type="predicted"/>
<feature type="signal peptide" evidence="1">
    <location>
        <begin position="1"/>
        <end position="20"/>
    </location>
</feature>
<evidence type="ECO:0000313" key="2">
    <source>
        <dbReference type="EMBL" id="KAF6217441.1"/>
    </source>
</evidence>
<accession>A0A8H6C6A3</accession>
<dbReference type="Proteomes" id="UP000593566">
    <property type="component" value="Unassembled WGS sequence"/>
</dbReference>
<dbReference type="RefSeq" id="XP_037146876.1">
    <property type="nucleotide sequence ID" value="XM_037297807.1"/>
</dbReference>
<dbReference type="InterPro" id="IPR036021">
    <property type="entry name" value="Tungsten_al_ferr_oxy-like_C"/>
</dbReference>
<organism evidence="2 3">
    <name type="scientific">Letharia lupina</name>
    <dbReference type="NCBI Taxonomy" id="560253"/>
    <lineage>
        <taxon>Eukaryota</taxon>
        <taxon>Fungi</taxon>
        <taxon>Dikarya</taxon>
        <taxon>Ascomycota</taxon>
        <taxon>Pezizomycotina</taxon>
        <taxon>Lecanoromycetes</taxon>
        <taxon>OSLEUM clade</taxon>
        <taxon>Lecanoromycetidae</taxon>
        <taxon>Lecanorales</taxon>
        <taxon>Lecanorineae</taxon>
        <taxon>Parmeliaceae</taxon>
        <taxon>Letharia</taxon>
    </lineage>
</organism>
<sequence>MLFNLLSLVLLTLLPCGIVAEPLGVTKPFTRNLNLPLLNPSSVYNATLVSNISDVSALATLLPYGFSVPNSPMYLRLGFGLPRHRLDPMSMGGLIAVIQHAIDEGILRDGEEAFPGLDIIAGRQRFGWTLGDGFYFVVSSVEYTGMYFNWGKLKDVVEGLRLFLIVGERYYATAFNFWDGPGWWWRMQLGSGGFEIDS</sequence>
<dbReference type="EMBL" id="JACCJB010000028">
    <property type="protein sequence ID" value="KAF6217441.1"/>
    <property type="molecule type" value="Genomic_DNA"/>
</dbReference>
<protein>
    <submittedName>
        <fullName evidence="2">Uncharacterized protein</fullName>
    </submittedName>
</protein>
<reference evidence="2 3" key="1">
    <citation type="journal article" date="2020" name="Genomics">
        <title>Complete, high-quality genomes from long-read metagenomic sequencing of two wolf lichen thalli reveals enigmatic genome architecture.</title>
        <authorList>
            <person name="McKenzie S.K."/>
            <person name="Walston R.F."/>
            <person name="Allen J.L."/>
        </authorList>
    </citation>
    <scope>NUCLEOTIDE SEQUENCE [LARGE SCALE GENOMIC DNA]</scope>
    <source>
        <strain evidence="2">WasteWater1</strain>
    </source>
</reference>
<dbReference type="SUPFAM" id="SSF48310">
    <property type="entry name" value="Aldehyde ferredoxin oxidoreductase, C-terminal domains"/>
    <property type="match status" value="1"/>
</dbReference>
<dbReference type="GO" id="GO:0016625">
    <property type="term" value="F:oxidoreductase activity, acting on the aldehyde or oxo group of donors, iron-sulfur protein as acceptor"/>
    <property type="evidence" value="ECO:0007669"/>
    <property type="project" value="InterPro"/>
</dbReference>